<organism evidence="2 3">
    <name type="scientific">Pandoraea aquatica</name>
    <dbReference type="NCBI Taxonomy" id="2508290"/>
    <lineage>
        <taxon>Bacteria</taxon>
        <taxon>Pseudomonadati</taxon>
        <taxon>Pseudomonadota</taxon>
        <taxon>Betaproteobacteria</taxon>
        <taxon>Burkholderiales</taxon>
        <taxon>Burkholderiaceae</taxon>
        <taxon>Pandoraea</taxon>
    </lineage>
</organism>
<reference evidence="2 3" key="1">
    <citation type="submission" date="2019-08" db="EMBL/GenBank/DDBJ databases">
        <authorList>
            <person name="Peeters C."/>
        </authorList>
    </citation>
    <scope>NUCLEOTIDE SEQUENCE [LARGE SCALE GENOMIC DNA]</scope>
    <source>
        <strain evidence="2 3">LMG 31011</strain>
    </source>
</reference>
<dbReference type="EMBL" id="CABPSN010000010">
    <property type="protein sequence ID" value="VVE53040.1"/>
    <property type="molecule type" value="Genomic_DNA"/>
</dbReference>
<accession>A0A5E4YY67</accession>
<evidence type="ECO:0000313" key="2">
    <source>
        <dbReference type="EMBL" id="VVE53040.1"/>
    </source>
</evidence>
<dbReference type="Proteomes" id="UP000366819">
    <property type="component" value="Unassembled WGS sequence"/>
</dbReference>
<proteinExistence type="predicted"/>
<dbReference type="OrthoDB" id="8943261at2"/>
<keyword evidence="3" id="KW-1185">Reference proteome</keyword>
<keyword evidence="1" id="KW-0812">Transmembrane</keyword>
<keyword evidence="1" id="KW-0472">Membrane</keyword>
<evidence type="ECO:0000313" key="3">
    <source>
        <dbReference type="Proteomes" id="UP000366819"/>
    </source>
</evidence>
<protein>
    <submittedName>
        <fullName evidence="2">Uncharacterized protein</fullName>
    </submittedName>
</protein>
<gene>
    <name evidence="2" type="ORF">PAQ31011_04839</name>
</gene>
<dbReference type="RefSeq" id="WP_150578161.1">
    <property type="nucleotide sequence ID" value="NZ_CABPSN010000010.1"/>
</dbReference>
<sequence length="91" mass="9738">MTDHGIRVLACKPSRPFIAATAIDRELCPPQDGQQFTVVSVDPKTALINSPVTSLDTAQLAGFWALAFTTVVGLWFVSAHVGALLGFIRRG</sequence>
<keyword evidence="1" id="KW-1133">Transmembrane helix</keyword>
<evidence type="ECO:0000256" key="1">
    <source>
        <dbReference type="SAM" id="Phobius"/>
    </source>
</evidence>
<dbReference type="AlphaFoldDB" id="A0A5E4YY67"/>
<feature type="transmembrane region" description="Helical" evidence="1">
    <location>
        <begin position="63"/>
        <end position="88"/>
    </location>
</feature>
<name>A0A5E4YY67_9BURK</name>